<gene>
    <name evidence="2" type="ORF">NPIL_233881</name>
</gene>
<protein>
    <submittedName>
        <fullName evidence="2">Uncharacterized protein</fullName>
    </submittedName>
</protein>
<dbReference type="AlphaFoldDB" id="A0A8X6NYS6"/>
<evidence type="ECO:0000313" key="2">
    <source>
        <dbReference type="EMBL" id="GFT43165.1"/>
    </source>
</evidence>
<feature type="non-terminal residue" evidence="2">
    <location>
        <position position="59"/>
    </location>
</feature>
<keyword evidence="3" id="KW-1185">Reference proteome</keyword>
<feature type="region of interest" description="Disordered" evidence="1">
    <location>
        <begin position="1"/>
        <end position="40"/>
    </location>
</feature>
<organism evidence="2 3">
    <name type="scientific">Nephila pilipes</name>
    <name type="common">Giant wood spider</name>
    <name type="synonym">Nephila maculata</name>
    <dbReference type="NCBI Taxonomy" id="299642"/>
    <lineage>
        <taxon>Eukaryota</taxon>
        <taxon>Metazoa</taxon>
        <taxon>Ecdysozoa</taxon>
        <taxon>Arthropoda</taxon>
        <taxon>Chelicerata</taxon>
        <taxon>Arachnida</taxon>
        <taxon>Araneae</taxon>
        <taxon>Araneomorphae</taxon>
        <taxon>Entelegynae</taxon>
        <taxon>Araneoidea</taxon>
        <taxon>Nephilidae</taxon>
        <taxon>Nephila</taxon>
    </lineage>
</organism>
<sequence length="59" mass="5805">MGSVLNLSSKGLVPSETPGSGSHAAVTTSTWQTDDGAPHLHPEADVCSAIVVATGTSAT</sequence>
<comment type="caution">
    <text evidence="2">The sequence shown here is derived from an EMBL/GenBank/DDBJ whole genome shotgun (WGS) entry which is preliminary data.</text>
</comment>
<feature type="compositionally biased region" description="Polar residues" evidence="1">
    <location>
        <begin position="17"/>
        <end position="33"/>
    </location>
</feature>
<dbReference type="EMBL" id="BMAW01064067">
    <property type="protein sequence ID" value="GFT43165.1"/>
    <property type="molecule type" value="Genomic_DNA"/>
</dbReference>
<evidence type="ECO:0000256" key="1">
    <source>
        <dbReference type="SAM" id="MobiDB-lite"/>
    </source>
</evidence>
<reference evidence="2" key="1">
    <citation type="submission" date="2020-08" db="EMBL/GenBank/DDBJ databases">
        <title>Multicomponent nature underlies the extraordinary mechanical properties of spider dragline silk.</title>
        <authorList>
            <person name="Kono N."/>
            <person name="Nakamura H."/>
            <person name="Mori M."/>
            <person name="Yoshida Y."/>
            <person name="Ohtoshi R."/>
            <person name="Malay A.D."/>
            <person name="Moran D.A.P."/>
            <person name="Tomita M."/>
            <person name="Numata K."/>
            <person name="Arakawa K."/>
        </authorList>
    </citation>
    <scope>NUCLEOTIDE SEQUENCE</scope>
</reference>
<accession>A0A8X6NYS6</accession>
<dbReference type="Proteomes" id="UP000887013">
    <property type="component" value="Unassembled WGS sequence"/>
</dbReference>
<evidence type="ECO:0000313" key="3">
    <source>
        <dbReference type="Proteomes" id="UP000887013"/>
    </source>
</evidence>
<proteinExistence type="predicted"/>
<name>A0A8X6NYS6_NEPPI</name>